<accession>A0A0A9CX56</accession>
<evidence type="ECO:0000313" key="1">
    <source>
        <dbReference type="EMBL" id="JAD79013.1"/>
    </source>
</evidence>
<dbReference type="EMBL" id="GBRH01218882">
    <property type="protein sequence ID" value="JAD79013.1"/>
    <property type="molecule type" value="Transcribed_RNA"/>
</dbReference>
<dbReference type="AlphaFoldDB" id="A0A0A9CX56"/>
<organism evidence="1">
    <name type="scientific">Arundo donax</name>
    <name type="common">Giant reed</name>
    <name type="synonym">Donax arundinaceus</name>
    <dbReference type="NCBI Taxonomy" id="35708"/>
    <lineage>
        <taxon>Eukaryota</taxon>
        <taxon>Viridiplantae</taxon>
        <taxon>Streptophyta</taxon>
        <taxon>Embryophyta</taxon>
        <taxon>Tracheophyta</taxon>
        <taxon>Spermatophyta</taxon>
        <taxon>Magnoliopsida</taxon>
        <taxon>Liliopsida</taxon>
        <taxon>Poales</taxon>
        <taxon>Poaceae</taxon>
        <taxon>PACMAD clade</taxon>
        <taxon>Arundinoideae</taxon>
        <taxon>Arundineae</taxon>
        <taxon>Arundo</taxon>
    </lineage>
</organism>
<protein>
    <submittedName>
        <fullName evidence="1">Uncharacterized protein</fullName>
    </submittedName>
</protein>
<proteinExistence type="predicted"/>
<reference evidence="1" key="1">
    <citation type="submission" date="2014-09" db="EMBL/GenBank/DDBJ databases">
        <authorList>
            <person name="Magalhaes I.L.F."/>
            <person name="Oliveira U."/>
            <person name="Santos F.R."/>
            <person name="Vidigal T.H.D.A."/>
            <person name="Brescovit A.D."/>
            <person name="Santos A.J."/>
        </authorList>
    </citation>
    <scope>NUCLEOTIDE SEQUENCE</scope>
    <source>
        <tissue evidence="1">Shoot tissue taken approximately 20 cm above the soil surface</tissue>
    </source>
</reference>
<reference evidence="1" key="2">
    <citation type="journal article" date="2015" name="Data Brief">
        <title>Shoot transcriptome of the giant reed, Arundo donax.</title>
        <authorList>
            <person name="Barrero R.A."/>
            <person name="Guerrero F.D."/>
            <person name="Moolhuijzen P."/>
            <person name="Goolsby J.A."/>
            <person name="Tidwell J."/>
            <person name="Bellgard S.E."/>
            <person name="Bellgard M.I."/>
        </authorList>
    </citation>
    <scope>NUCLEOTIDE SEQUENCE</scope>
    <source>
        <tissue evidence="1">Shoot tissue taken approximately 20 cm above the soil surface</tissue>
    </source>
</reference>
<name>A0A0A9CX56_ARUDO</name>
<sequence length="55" mass="6784">MCAIKYDWNRYYLLRKLVHSMHKQQLTMNDRSPVRMLQHKIITCQTSKEKKIQTF</sequence>